<reference evidence="2" key="2">
    <citation type="submission" date="2020-09" db="EMBL/GenBank/DDBJ databases">
        <authorList>
            <person name="Sun Q."/>
            <person name="Kim S."/>
        </authorList>
    </citation>
    <scope>NUCLEOTIDE SEQUENCE</scope>
    <source>
        <strain evidence="2">KCTC 23732</strain>
    </source>
</reference>
<organism evidence="2 3">
    <name type="scientific">Advenella faeciporci</name>
    <dbReference type="NCBI Taxonomy" id="797535"/>
    <lineage>
        <taxon>Bacteria</taxon>
        <taxon>Pseudomonadati</taxon>
        <taxon>Pseudomonadota</taxon>
        <taxon>Betaproteobacteria</taxon>
        <taxon>Burkholderiales</taxon>
        <taxon>Alcaligenaceae</taxon>
    </lineage>
</organism>
<dbReference type="RefSeq" id="WP_189385450.1">
    <property type="nucleotide sequence ID" value="NZ_BAABFY010000050.1"/>
</dbReference>
<sequence>MSAIPQQILDRQKSAINTFVAVQGSIFGGFEKLVDLNMKVIKASLGEAAEHSQQVSELKDPQEAVAFVSSLAQPNAEKAVAYTKNVYDILSSVSNELIKLTETQVAEGQQHIAETIDQLAKNAPTGSESAVALLKSSLATANTAYDSLNKAAKQAVEVAEGNLTAAANATIKATESATAATTAAANNVANAAKTATRAAGRN</sequence>
<gene>
    <name evidence="2" type="ORF">GCM10011450_21050</name>
</gene>
<reference evidence="2" key="1">
    <citation type="journal article" date="2014" name="Int. J. Syst. Evol. Microbiol.">
        <title>Complete genome sequence of Corynebacterium casei LMG S-19264T (=DSM 44701T), isolated from a smear-ripened cheese.</title>
        <authorList>
            <consortium name="US DOE Joint Genome Institute (JGI-PGF)"/>
            <person name="Walter F."/>
            <person name="Albersmeier A."/>
            <person name="Kalinowski J."/>
            <person name="Ruckert C."/>
        </authorList>
    </citation>
    <scope>NUCLEOTIDE SEQUENCE</scope>
    <source>
        <strain evidence="2">KCTC 23732</strain>
    </source>
</reference>
<evidence type="ECO:0000313" key="3">
    <source>
        <dbReference type="Proteomes" id="UP000608345"/>
    </source>
</evidence>
<feature type="domain" description="Phasin" evidence="1">
    <location>
        <begin position="6"/>
        <end position="105"/>
    </location>
</feature>
<protein>
    <recommendedName>
        <fullName evidence="1">Phasin domain-containing protein</fullName>
    </recommendedName>
</protein>
<dbReference type="EMBL" id="BMYS01000015">
    <property type="protein sequence ID" value="GGW90554.1"/>
    <property type="molecule type" value="Genomic_DNA"/>
</dbReference>
<dbReference type="AlphaFoldDB" id="A0A918JP45"/>
<accession>A0A918JP45</accession>
<dbReference type="Pfam" id="PF09361">
    <property type="entry name" value="Phasin_2"/>
    <property type="match status" value="1"/>
</dbReference>
<name>A0A918JP45_9BURK</name>
<dbReference type="InterPro" id="IPR010127">
    <property type="entry name" value="Phasin_subfam-1"/>
</dbReference>
<evidence type="ECO:0000313" key="2">
    <source>
        <dbReference type="EMBL" id="GGW90554.1"/>
    </source>
</evidence>
<evidence type="ECO:0000259" key="1">
    <source>
        <dbReference type="Pfam" id="PF09361"/>
    </source>
</evidence>
<keyword evidence="3" id="KW-1185">Reference proteome</keyword>
<dbReference type="NCBIfam" id="TIGR01841">
    <property type="entry name" value="phasin"/>
    <property type="match status" value="1"/>
</dbReference>
<dbReference type="Proteomes" id="UP000608345">
    <property type="component" value="Unassembled WGS sequence"/>
</dbReference>
<comment type="caution">
    <text evidence="2">The sequence shown here is derived from an EMBL/GenBank/DDBJ whole genome shotgun (WGS) entry which is preliminary data.</text>
</comment>
<dbReference type="InterPro" id="IPR018968">
    <property type="entry name" value="Phasin"/>
</dbReference>
<proteinExistence type="predicted"/>